<evidence type="ECO:0000256" key="2">
    <source>
        <dbReference type="ARBA" id="ARBA00022473"/>
    </source>
</evidence>
<keyword evidence="4" id="KW-0539">Nucleus</keyword>
<dbReference type="EMBL" id="CM035432">
    <property type="protein sequence ID" value="KAH7295373.1"/>
    <property type="molecule type" value="Genomic_DNA"/>
</dbReference>
<dbReference type="Pfam" id="PF00644">
    <property type="entry name" value="PARP"/>
    <property type="match status" value="1"/>
</dbReference>
<sequence>MSWGYKHIYTKQQNLLSEALRDIFVFDSATDMKDRHLRISRRNNFFNYDCFRHRVVEPWHNGRYYIFNRKRIVEARWDNQRADNCEVVGDNFSSCSRSMDQEYASEENSKTSLDKCKRQKLDSRKCEIKVSVTHDTETSVTSVLTVGGEAFTYEGSLIGQTSCDFTLLGDKIIKLGVADCEFKMVHDKFYTGLGILASYATINAIFKNCHRSTSGQARMQAFQRQQEITRLIRGDSNVRYAWHGTSKQGVSVVVLHGFGQPQIPKHGTKYGIGVYLAPGNYSRVSAVYSDVDENGEQHMVLCRVIMGNMEQVEQGSEQFHPTSEDFDTGVDDICNPKRYVVWTTHMNTHILPEYIISFKLAAPWNNIIATLKGRHLVEKPDAPGKGLKVDAQPPECKTPFKACAGCNSVPASVAKQGLGPNKSFRAPRSPWMSFPMLFLVMRTKLSEEKMSELQQHYLRFKVGQMPRDELIKILRCIAGDRLLADSIRSIQAQVLIRPTGKKKKNLVYKFKESHNSCRNHFLSYLSPAGFSYTHLCP</sequence>
<name>A0A8T2RIK6_CERRI</name>
<dbReference type="SUPFAM" id="SSF56399">
    <property type="entry name" value="ADP-ribosylation"/>
    <property type="match status" value="1"/>
</dbReference>
<dbReference type="GO" id="GO:0005634">
    <property type="term" value="C:nucleus"/>
    <property type="evidence" value="ECO:0007669"/>
    <property type="project" value="UniProtKB-SubCell"/>
</dbReference>
<evidence type="ECO:0000256" key="3">
    <source>
        <dbReference type="ARBA" id="ARBA00023016"/>
    </source>
</evidence>
<evidence type="ECO:0008006" key="9">
    <source>
        <dbReference type="Google" id="ProtNLM"/>
    </source>
</evidence>
<dbReference type="Pfam" id="PF12174">
    <property type="entry name" value="RST"/>
    <property type="match status" value="1"/>
</dbReference>
<evidence type="ECO:0000259" key="6">
    <source>
        <dbReference type="PROSITE" id="PS51879"/>
    </source>
</evidence>
<evidence type="ECO:0000313" key="7">
    <source>
        <dbReference type="EMBL" id="KAH7295373.1"/>
    </source>
</evidence>
<dbReference type="InterPro" id="IPR044964">
    <property type="entry name" value="RCD1/SRO1-5"/>
</dbReference>
<keyword evidence="3" id="KW-0346">Stress response</keyword>
<feature type="domain" description="RST" evidence="6">
    <location>
        <begin position="425"/>
        <end position="496"/>
    </location>
</feature>
<evidence type="ECO:0000256" key="1">
    <source>
        <dbReference type="ARBA" id="ARBA00004123"/>
    </source>
</evidence>
<dbReference type="Proteomes" id="UP000825935">
    <property type="component" value="Chromosome 27"/>
</dbReference>
<keyword evidence="8" id="KW-1185">Reference proteome</keyword>
<evidence type="ECO:0000256" key="4">
    <source>
        <dbReference type="ARBA" id="ARBA00023242"/>
    </source>
</evidence>
<comment type="caution">
    <text evidence="7">The sequence shown here is derived from an EMBL/GenBank/DDBJ whole genome shotgun (WGS) entry which is preliminary data.</text>
</comment>
<dbReference type="GO" id="GO:0003950">
    <property type="term" value="F:NAD+ poly-ADP-ribosyltransferase activity"/>
    <property type="evidence" value="ECO:0007669"/>
    <property type="project" value="InterPro"/>
</dbReference>
<keyword evidence="2" id="KW-0217">Developmental protein</keyword>
<evidence type="ECO:0000313" key="8">
    <source>
        <dbReference type="Proteomes" id="UP000825935"/>
    </source>
</evidence>
<dbReference type="InterPro" id="IPR022003">
    <property type="entry name" value="RST"/>
</dbReference>
<feature type="domain" description="PARP catalytic" evidence="5">
    <location>
        <begin position="159"/>
        <end position="380"/>
    </location>
</feature>
<dbReference type="PROSITE" id="PS51879">
    <property type="entry name" value="RST"/>
    <property type="match status" value="1"/>
</dbReference>
<protein>
    <recommendedName>
        <fullName evidence="9">Poly [ADP-ribose] polymerase</fullName>
    </recommendedName>
</protein>
<dbReference type="Gene3D" id="3.90.228.10">
    <property type="match status" value="1"/>
</dbReference>
<dbReference type="InterPro" id="IPR012317">
    <property type="entry name" value="Poly(ADP-ribose)pol_cat_dom"/>
</dbReference>
<dbReference type="OrthoDB" id="6133115at2759"/>
<reference evidence="7 8" key="1">
    <citation type="submission" date="2021-08" db="EMBL/GenBank/DDBJ databases">
        <title>WGS assembly of Ceratopteris richardii.</title>
        <authorList>
            <person name="Marchant D.B."/>
            <person name="Chen G."/>
            <person name="Jenkins J."/>
            <person name="Shu S."/>
            <person name="Leebens-Mack J."/>
            <person name="Grimwood J."/>
            <person name="Schmutz J."/>
            <person name="Soltis P."/>
            <person name="Soltis D."/>
            <person name="Chen Z.-H."/>
        </authorList>
    </citation>
    <scope>NUCLEOTIDE SEQUENCE [LARGE SCALE GENOMIC DNA]</scope>
    <source>
        <strain evidence="7">Whitten #5841</strain>
        <tissue evidence="7">Leaf</tissue>
    </source>
</reference>
<proteinExistence type="predicted"/>
<dbReference type="PROSITE" id="PS51059">
    <property type="entry name" value="PARP_CATALYTIC"/>
    <property type="match status" value="1"/>
</dbReference>
<dbReference type="PANTHER" id="PTHR32263">
    <property type="entry name" value="INACTIVE POLY [ADP-RIBOSE] POLYMERASE SRO4-RELATED"/>
    <property type="match status" value="1"/>
</dbReference>
<evidence type="ECO:0000259" key="5">
    <source>
        <dbReference type="PROSITE" id="PS51059"/>
    </source>
</evidence>
<organism evidence="7 8">
    <name type="scientific">Ceratopteris richardii</name>
    <name type="common">Triangle waterfern</name>
    <dbReference type="NCBI Taxonomy" id="49495"/>
    <lineage>
        <taxon>Eukaryota</taxon>
        <taxon>Viridiplantae</taxon>
        <taxon>Streptophyta</taxon>
        <taxon>Embryophyta</taxon>
        <taxon>Tracheophyta</taxon>
        <taxon>Polypodiopsida</taxon>
        <taxon>Polypodiidae</taxon>
        <taxon>Polypodiales</taxon>
        <taxon>Pteridineae</taxon>
        <taxon>Pteridaceae</taxon>
        <taxon>Parkerioideae</taxon>
        <taxon>Ceratopteris</taxon>
    </lineage>
</organism>
<dbReference type="PANTHER" id="PTHR32263:SF12">
    <property type="entry name" value="INACTIVE POLY [ADP-RIBOSE] POLYMERASE SRO4-RELATED"/>
    <property type="match status" value="1"/>
</dbReference>
<accession>A0A8T2RIK6</accession>
<comment type="subcellular location">
    <subcellularLocation>
        <location evidence="1">Nucleus</location>
    </subcellularLocation>
</comment>
<dbReference type="AlphaFoldDB" id="A0A8T2RIK6"/>
<gene>
    <name evidence="7" type="ORF">KP509_27G043800</name>
</gene>